<gene>
    <name evidence="2" type="ORF">PCANC_18221</name>
</gene>
<accession>A0A2N5SLG7</accession>
<feature type="compositionally biased region" description="Polar residues" evidence="1">
    <location>
        <begin position="31"/>
        <end position="54"/>
    </location>
</feature>
<evidence type="ECO:0000313" key="2">
    <source>
        <dbReference type="EMBL" id="PLW14096.1"/>
    </source>
</evidence>
<reference evidence="2 3" key="1">
    <citation type="submission" date="2017-11" db="EMBL/GenBank/DDBJ databases">
        <title>De novo assembly and phasing of dikaryotic genomes from two isolates of Puccinia coronata f. sp. avenae, the causal agent of oat crown rust.</title>
        <authorList>
            <person name="Miller M.E."/>
            <person name="Zhang Y."/>
            <person name="Omidvar V."/>
            <person name="Sperschneider J."/>
            <person name="Schwessinger B."/>
            <person name="Raley C."/>
            <person name="Palmer J.M."/>
            <person name="Garnica D."/>
            <person name="Upadhyaya N."/>
            <person name="Rathjen J."/>
            <person name="Taylor J.M."/>
            <person name="Park R.F."/>
            <person name="Dodds P.N."/>
            <person name="Hirsch C.D."/>
            <person name="Kianian S.F."/>
            <person name="Figueroa M."/>
        </authorList>
    </citation>
    <scope>NUCLEOTIDE SEQUENCE [LARGE SCALE GENOMIC DNA]</scope>
    <source>
        <strain evidence="2">12NC29</strain>
    </source>
</reference>
<evidence type="ECO:0000256" key="1">
    <source>
        <dbReference type="SAM" id="MobiDB-lite"/>
    </source>
</evidence>
<dbReference type="Proteomes" id="UP000235388">
    <property type="component" value="Unassembled WGS sequence"/>
</dbReference>
<name>A0A2N5SLG7_9BASI</name>
<evidence type="ECO:0000313" key="3">
    <source>
        <dbReference type="Proteomes" id="UP000235388"/>
    </source>
</evidence>
<comment type="caution">
    <text evidence="2">The sequence shown here is derived from an EMBL/GenBank/DDBJ whole genome shotgun (WGS) entry which is preliminary data.</text>
</comment>
<proteinExistence type="predicted"/>
<keyword evidence="3" id="KW-1185">Reference proteome</keyword>
<sequence>MLQQNQPHPSSSLQARTPLSTSYAQIRDAPTLTSTHQQTPARTDGQALSPNPTTHKTVEMCIHTRTDSEPQNRICDGLVPLRLRDLLKTCLQPSVLLWSLTLTRAHSQQLPEGGRVLGTLHDGSKRHGDSWSSWYPCALSLGRTWLPDRRRYHSPPYIKAGRVQRLTRSVVPTAPCQRTRGIAWSVTELPHWVTVVMFDHVTRGGPFLVAESPSRSKIKLRTPDPSGCVHLTPWE</sequence>
<organism evidence="2 3">
    <name type="scientific">Puccinia coronata f. sp. avenae</name>
    <dbReference type="NCBI Taxonomy" id="200324"/>
    <lineage>
        <taxon>Eukaryota</taxon>
        <taxon>Fungi</taxon>
        <taxon>Dikarya</taxon>
        <taxon>Basidiomycota</taxon>
        <taxon>Pucciniomycotina</taxon>
        <taxon>Pucciniomycetes</taxon>
        <taxon>Pucciniales</taxon>
        <taxon>Pucciniaceae</taxon>
        <taxon>Puccinia</taxon>
    </lineage>
</organism>
<dbReference type="EMBL" id="PGCJ01000930">
    <property type="protein sequence ID" value="PLW14096.1"/>
    <property type="molecule type" value="Genomic_DNA"/>
</dbReference>
<feature type="region of interest" description="Disordered" evidence="1">
    <location>
        <begin position="29"/>
        <end position="54"/>
    </location>
</feature>
<protein>
    <submittedName>
        <fullName evidence="2">Uncharacterized protein</fullName>
    </submittedName>
</protein>
<dbReference type="AlphaFoldDB" id="A0A2N5SLG7"/>